<dbReference type="Pfam" id="PF01638">
    <property type="entry name" value="HxlR"/>
    <property type="match status" value="1"/>
</dbReference>
<accession>A0A242NL34</accession>
<dbReference type="PROSITE" id="PS51118">
    <property type="entry name" value="HTH_HXLR"/>
    <property type="match status" value="1"/>
</dbReference>
<gene>
    <name evidence="6" type="ORF">B6C91_11265</name>
    <name evidence="5" type="ORF">B6D08_03785</name>
</gene>
<dbReference type="PANTHER" id="PTHR33204:SF29">
    <property type="entry name" value="TRANSCRIPTIONAL REGULATOR"/>
    <property type="match status" value="1"/>
</dbReference>
<evidence type="ECO:0000313" key="6">
    <source>
        <dbReference type="EMBL" id="OTQ08764.1"/>
    </source>
</evidence>
<organism evidence="5 8">
    <name type="scientific">Gilliamella apicola</name>
    <dbReference type="NCBI Taxonomy" id="1196095"/>
    <lineage>
        <taxon>Bacteria</taxon>
        <taxon>Pseudomonadati</taxon>
        <taxon>Pseudomonadota</taxon>
        <taxon>Gammaproteobacteria</taxon>
        <taxon>Orbales</taxon>
        <taxon>Orbaceae</taxon>
        <taxon>Gilliamella</taxon>
    </lineage>
</organism>
<feature type="domain" description="HTH hxlR-type" evidence="4">
    <location>
        <begin position="19"/>
        <end position="113"/>
    </location>
</feature>
<dbReference type="RefSeq" id="WP_086272210.1">
    <property type="nucleotide sequence ID" value="NZ_MZNE01000040.1"/>
</dbReference>
<dbReference type="SUPFAM" id="SSF46785">
    <property type="entry name" value="Winged helix' DNA-binding domain"/>
    <property type="match status" value="1"/>
</dbReference>
<dbReference type="Proteomes" id="UP000194977">
    <property type="component" value="Unassembled WGS sequence"/>
</dbReference>
<evidence type="ECO:0000313" key="5">
    <source>
        <dbReference type="EMBL" id="OTQ00682.1"/>
    </source>
</evidence>
<name>A0A242NL34_9GAMM</name>
<dbReference type="InterPro" id="IPR036390">
    <property type="entry name" value="WH_DNA-bd_sf"/>
</dbReference>
<keyword evidence="1" id="KW-0805">Transcription regulation</keyword>
<dbReference type="GO" id="GO:0003677">
    <property type="term" value="F:DNA binding"/>
    <property type="evidence" value="ECO:0007669"/>
    <property type="project" value="UniProtKB-KW"/>
</dbReference>
<dbReference type="InterPro" id="IPR002577">
    <property type="entry name" value="HTH_HxlR"/>
</dbReference>
<dbReference type="OrthoDB" id="9807069at2"/>
<proteinExistence type="predicted"/>
<dbReference type="PANTHER" id="PTHR33204">
    <property type="entry name" value="TRANSCRIPTIONAL REGULATOR, MARR FAMILY"/>
    <property type="match status" value="1"/>
</dbReference>
<dbReference type="CDD" id="cd00090">
    <property type="entry name" value="HTH_ARSR"/>
    <property type="match status" value="1"/>
</dbReference>
<dbReference type="InterPro" id="IPR011991">
    <property type="entry name" value="ArsR-like_HTH"/>
</dbReference>
<dbReference type="Gene3D" id="1.10.10.10">
    <property type="entry name" value="Winged helix-like DNA-binding domain superfamily/Winged helix DNA-binding domain"/>
    <property type="match status" value="1"/>
</dbReference>
<evidence type="ECO:0000313" key="8">
    <source>
        <dbReference type="Proteomes" id="UP000194977"/>
    </source>
</evidence>
<evidence type="ECO:0000256" key="3">
    <source>
        <dbReference type="ARBA" id="ARBA00023163"/>
    </source>
</evidence>
<keyword evidence="2" id="KW-0238">DNA-binding</keyword>
<sequence>MEQDKQRPSRTYKNKTYYCPISLAMDLVGGKWKGVILYYLLSGEKRFSELKIVIPEITDMTLSIQLKKLEDDGLITRTVFGDKPPLKVLYKLTPLGERIGPALEQLCLWGLTV</sequence>
<evidence type="ECO:0000259" key="4">
    <source>
        <dbReference type="PROSITE" id="PS51118"/>
    </source>
</evidence>
<keyword evidence="3" id="KW-0804">Transcription</keyword>
<evidence type="ECO:0000313" key="7">
    <source>
        <dbReference type="Proteomes" id="UP000194800"/>
    </source>
</evidence>
<reference evidence="7 8" key="1">
    <citation type="submission" date="2017-03" db="EMBL/GenBank/DDBJ databases">
        <title>Comparative genomics of honeybee gut symbionts reveal geographically distinct and subgroup specific antibiotic resistance.</title>
        <authorList>
            <person name="Ludvigsen J."/>
            <person name="Porcellato D."/>
            <person name="Labee-Lund T.M."/>
            <person name="Amdam G.V."/>
            <person name="Rudi K."/>
        </authorList>
    </citation>
    <scope>NUCLEOTIDE SEQUENCE [LARGE SCALE GENOMIC DNA]</scope>
    <source>
        <strain evidence="5 8">A-7-12</strain>
        <strain evidence="6 7">A-9-12</strain>
    </source>
</reference>
<dbReference type="EMBL" id="NART01000068">
    <property type="protein sequence ID" value="OTQ08764.1"/>
    <property type="molecule type" value="Genomic_DNA"/>
</dbReference>
<comment type="caution">
    <text evidence="5">The sequence shown here is derived from an EMBL/GenBank/DDBJ whole genome shotgun (WGS) entry which is preliminary data.</text>
</comment>
<dbReference type="GO" id="GO:0006355">
    <property type="term" value="P:regulation of DNA-templated transcription"/>
    <property type="evidence" value="ECO:0007669"/>
    <property type="project" value="UniProtKB-ARBA"/>
</dbReference>
<dbReference type="AlphaFoldDB" id="A0A242NL34"/>
<dbReference type="EMBL" id="NARP01000007">
    <property type="protein sequence ID" value="OTQ00682.1"/>
    <property type="molecule type" value="Genomic_DNA"/>
</dbReference>
<dbReference type="InterPro" id="IPR036388">
    <property type="entry name" value="WH-like_DNA-bd_sf"/>
</dbReference>
<keyword evidence="7" id="KW-1185">Reference proteome</keyword>
<evidence type="ECO:0000256" key="2">
    <source>
        <dbReference type="ARBA" id="ARBA00023125"/>
    </source>
</evidence>
<evidence type="ECO:0000256" key="1">
    <source>
        <dbReference type="ARBA" id="ARBA00023015"/>
    </source>
</evidence>
<dbReference type="Proteomes" id="UP000194800">
    <property type="component" value="Unassembled WGS sequence"/>
</dbReference>
<protein>
    <submittedName>
        <fullName evidence="5">Transcriptional regulator</fullName>
    </submittedName>
</protein>